<dbReference type="GO" id="GO:0016020">
    <property type="term" value="C:membrane"/>
    <property type="evidence" value="ECO:0007669"/>
    <property type="project" value="UniProtKB-SubCell"/>
</dbReference>
<dbReference type="InterPro" id="IPR003172">
    <property type="entry name" value="ML_dom"/>
</dbReference>
<keyword evidence="6" id="KW-0964">Secreted</keyword>
<dbReference type="Gene3D" id="2.60.40.770">
    <property type="match status" value="1"/>
</dbReference>
<dbReference type="InterPro" id="IPR001901">
    <property type="entry name" value="Translocase_SecE/Sec61-g"/>
</dbReference>
<dbReference type="InterPro" id="IPR023391">
    <property type="entry name" value="Prot_translocase_SecE_dom_sf"/>
</dbReference>
<proteinExistence type="inferred from homology"/>
<feature type="domain" description="MD-2-related lipid-recognition" evidence="12">
    <location>
        <begin position="54"/>
        <end position="179"/>
    </location>
</feature>
<dbReference type="Pfam" id="PF00584">
    <property type="entry name" value="SecE"/>
    <property type="match status" value="1"/>
</dbReference>
<evidence type="ECO:0000256" key="6">
    <source>
        <dbReference type="ARBA" id="ARBA00022525"/>
    </source>
</evidence>
<reference evidence="13" key="2">
    <citation type="submission" date="2023-03" db="EMBL/GenBank/DDBJ databases">
        <authorList>
            <person name="Inwood S.N."/>
            <person name="Skelly J.G."/>
            <person name="Guhlin J."/>
            <person name="Harrop T.W.R."/>
            <person name="Goldson S.G."/>
            <person name="Dearden P.K."/>
        </authorList>
    </citation>
    <scope>NUCLEOTIDE SEQUENCE</scope>
    <source>
        <strain evidence="13">Irish</strain>
        <tissue evidence="13">Whole body</tissue>
    </source>
</reference>
<dbReference type="Proteomes" id="UP001168990">
    <property type="component" value="Unassembled WGS sequence"/>
</dbReference>
<dbReference type="Pfam" id="PF02221">
    <property type="entry name" value="E1_DerP2_DerF2"/>
    <property type="match status" value="1"/>
</dbReference>
<evidence type="ECO:0000256" key="10">
    <source>
        <dbReference type="ARBA" id="ARBA00023010"/>
    </source>
</evidence>
<evidence type="ECO:0000256" key="9">
    <source>
        <dbReference type="ARBA" id="ARBA00022989"/>
    </source>
</evidence>
<evidence type="ECO:0000256" key="2">
    <source>
        <dbReference type="ARBA" id="ARBA00004613"/>
    </source>
</evidence>
<comment type="similarity">
    <text evidence="4">Belongs to the SecE/SEC61-gamma family.</text>
</comment>
<keyword evidence="9" id="KW-1133">Transmembrane helix</keyword>
<dbReference type="AlphaFoldDB" id="A0AA39F0S2"/>
<comment type="similarity">
    <text evidence="3">Belongs to the NPC2 family.</text>
</comment>
<name>A0AA39F0S2_9HYME</name>
<dbReference type="SMART" id="SM00737">
    <property type="entry name" value="ML"/>
    <property type="match status" value="1"/>
</dbReference>
<evidence type="ECO:0000256" key="4">
    <source>
        <dbReference type="ARBA" id="ARBA00008274"/>
    </source>
</evidence>
<evidence type="ECO:0000256" key="5">
    <source>
        <dbReference type="ARBA" id="ARBA00022448"/>
    </source>
</evidence>
<keyword evidence="8" id="KW-0653">Protein transport</keyword>
<evidence type="ECO:0000313" key="13">
    <source>
        <dbReference type="EMBL" id="KAK0158398.1"/>
    </source>
</evidence>
<comment type="subcellular location">
    <subcellularLocation>
        <location evidence="1">Membrane</location>
    </subcellularLocation>
    <subcellularLocation>
        <location evidence="2">Secreted</location>
    </subcellularLocation>
</comment>
<organism evidence="13 14">
    <name type="scientific">Microctonus aethiopoides</name>
    <dbReference type="NCBI Taxonomy" id="144406"/>
    <lineage>
        <taxon>Eukaryota</taxon>
        <taxon>Metazoa</taxon>
        <taxon>Ecdysozoa</taxon>
        <taxon>Arthropoda</taxon>
        <taxon>Hexapoda</taxon>
        <taxon>Insecta</taxon>
        <taxon>Pterygota</taxon>
        <taxon>Neoptera</taxon>
        <taxon>Endopterygota</taxon>
        <taxon>Hymenoptera</taxon>
        <taxon>Apocrita</taxon>
        <taxon>Ichneumonoidea</taxon>
        <taxon>Braconidae</taxon>
        <taxon>Euphorinae</taxon>
        <taxon>Microctonus</taxon>
    </lineage>
</organism>
<dbReference type="SUPFAM" id="SSF103456">
    <property type="entry name" value="Preprotein translocase SecE subunit"/>
    <property type="match status" value="1"/>
</dbReference>
<dbReference type="FunFam" id="2.60.40.770:FF:000001">
    <property type="entry name" value="NPC intracellular cholesterol transporter 2"/>
    <property type="match status" value="1"/>
</dbReference>
<sequence length="182" mass="20178">MDQIKKFTEPSRKFTKDSIRLVKRCTKPDRKEFQKIAIATAIVLCLCAFSSAKYSDCGSEVGRYTQVTVSDCTPDTTRCFVQRGTNVTITIDFTINRPVKTVTSVVVGEALGAQGEIPFPDSNACTDPHSGISCPLSGNTFRYTKTLPLMRDAPRISGTIFWKLQDENKKNIVCVSIRGKIK</sequence>
<dbReference type="GO" id="GO:0005576">
    <property type="term" value="C:extracellular region"/>
    <property type="evidence" value="ECO:0007669"/>
    <property type="project" value="UniProtKB-SubCell"/>
</dbReference>
<dbReference type="Gene3D" id="1.20.5.820">
    <property type="entry name" value="Preprotein translocase SecE subunit"/>
    <property type="match status" value="1"/>
</dbReference>
<gene>
    <name evidence="13" type="ORF">PV328_009405</name>
</gene>
<evidence type="ECO:0000256" key="7">
    <source>
        <dbReference type="ARBA" id="ARBA00022692"/>
    </source>
</evidence>
<keyword evidence="14" id="KW-1185">Reference proteome</keyword>
<dbReference type="PANTHER" id="PTHR12309">
    <property type="entry name" value="SEC61 GAMMA SUBUNIT"/>
    <property type="match status" value="1"/>
</dbReference>
<dbReference type="SUPFAM" id="SSF81296">
    <property type="entry name" value="E set domains"/>
    <property type="match status" value="1"/>
</dbReference>
<dbReference type="PROSITE" id="PS01067">
    <property type="entry name" value="SECE_SEC61G"/>
    <property type="match status" value="1"/>
</dbReference>
<evidence type="ECO:0000259" key="12">
    <source>
        <dbReference type="SMART" id="SM00737"/>
    </source>
</evidence>
<dbReference type="GO" id="GO:0006886">
    <property type="term" value="P:intracellular protein transport"/>
    <property type="evidence" value="ECO:0007669"/>
    <property type="project" value="InterPro"/>
</dbReference>
<evidence type="ECO:0000313" key="14">
    <source>
        <dbReference type="Proteomes" id="UP001168990"/>
    </source>
</evidence>
<protein>
    <recommendedName>
        <fullName evidence="12">MD-2-related lipid-recognition domain-containing protein</fullName>
    </recommendedName>
</protein>
<keyword evidence="10" id="KW-0811">Translocation</keyword>
<evidence type="ECO:0000256" key="1">
    <source>
        <dbReference type="ARBA" id="ARBA00004370"/>
    </source>
</evidence>
<keyword evidence="11" id="KW-0472">Membrane</keyword>
<keyword evidence="5" id="KW-0813">Transport</keyword>
<comment type="caution">
    <text evidence="13">The sequence shown here is derived from an EMBL/GenBank/DDBJ whole genome shotgun (WGS) entry which is preliminary data.</text>
</comment>
<dbReference type="InterPro" id="IPR014756">
    <property type="entry name" value="Ig_E-set"/>
</dbReference>
<accession>A0AA39F0S2</accession>
<evidence type="ECO:0000256" key="8">
    <source>
        <dbReference type="ARBA" id="ARBA00022927"/>
    </source>
</evidence>
<reference evidence="13" key="1">
    <citation type="journal article" date="2023" name="bioRxiv">
        <title>Scaffold-level genome assemblies of two parasitoid biocontrol wasps reveal the parthenogenesis mechanism and an associated novel virus.</title>
        <authorList>
            <person name="Inwood S."/>
            <person name="Skelly J."/>
            <person name="Guhlin J."/>
            <person name="Harrop T."/>
            <person name="Goldson S."/>
            <person name="Dearden P."/>
        </authorList>
    </citation>
    <scope>NUCLEOTIDE SEQUENCE</scope>
    <source>
        <strain evidence="13">Irish</strain>
        <tissue evidence="13">Whole body</tissue>
    </source>
</reference>
<evidence type="ECO:0000256" key="11">
    <source>
        <dbReference type="ARBA" id="ARBA00023136"/>
    </source>
</evidence>
<keyword evidence="7" id="KW-0812">Transmembrane</keyword>
<evidence type="ECO:0000256" key="3">
    <source>
        <dbReference type="ARBA" id="ARBA00006370"/>
    </source>
</evidence>
<dbReference type="EMBL" id="JAQQBS010001424">
    <property type="protein sequence ID" value="KAK0158398.1"/>
    <property type="molecule type" value="Genomic_DNA"/>
</dbReference>
<dbReference type="GO" id="GO:0006605">
    <property type="term" value="P:protein targeting"/>
    <property type="evidence" value="ECO:0007669"/>
    <property type="project" value="InterPro"/>
</dbReference>